<dbReference type="OrthoDB" id="2889232at2759"/>
<dbReference type="AlphaFoldDB" id="A0A284RUZ8"/>
<dbReference type="SUPFAM" id="SSF81383">
    <property type="entry name" value="F-box domain"/>
    <property type="match status" value="1"/>
</dbReference>
<dbReference type="EMBL" id="FUEG01000017">
    <property type="protein sequence ID" value="SJL12572.1"/>
    <property type="molecule type" value="Genomic_DNA"/>
</dbReference>
<sequence length="319" mass="36054">MDSQKAIARISPEIFSAIFSLVPNDHSLNITRGLWPLGRVCSFWRSILLSDPTLWTHLNISGSLPANTPAQQDYLCSRYPWRPRLLSEYLSRSVNLSLHIAIDHAHTSVGSDLNVKLFYQTLYAQSHRFASLSHCTSETMRMSTLPDVFDFPNLRHLTITLPAFFSFYLFSTPTLETCCISFDDSPPPPPNQRPPVQCPTNLRELTLKGRGTALSNVPIAAFKLATAPLTSLTIDDLVLSPSIIQTLPQTQELYITTIRICTKESIGSLIQLIEHRLDCGKMQHVTFSGYIYEHYDQVFWGRIDALNARREVTFTLILL</sequence>
<dbReference type="InterPro" id="IPR036047">
    <property type="entry name" value="F-box-like_dom_sf"/>
</dbReference>
<accession>A0A284RUZ8</accession>
<organism evidence="1 2">
    <name type="scientific">Armillaria ostoyae</name>
    <name type="common">Armillaria root rot fungus</name>
    <dbReference type="NCBI Taxonomy" id="47428"/>
    <lineage>
        <taxon>Eukaryota</taxon>
        <taxon>Fungi</taxon>
        <taxon>Dikarya</taxon>
        <taxon>Basidiomycota</taxon>
        <taxon>Agaricomycotina</taxon>
        <taxon>Agaricomycetes</taxon>
        <taxon>Agaricomycetidae</taxon>
        <taxon>Agaricales</taxon>
        <taxon>Marasmiineae</taxon>
        <taxon>Physalacriaceae</taxon>
        <taxon>Armillaria</taxon>
    </lineage>
</organism>
<gene>
    <name evidence="1" type="ORF">ARMOST_16000</name>
</gene>
<evidence type="ECO:0000313" key="1">
    <source>
        <dbReference type="EMBL" id="SJL12572.1"/>
    </source>
</evidence>
<name>A0A284RUZ8_ARMOS</name>
<dbReference type="Gene3D" id="3.80.10.10">
    <property type="entry name" value="Ribonuclease Inhibitor"/>
    <property type="match status" value="1"/>
</dbReference>
<reference evidence="2" key="1">
    <citation type="journal article" date="2017" name="Nat. Ecol. Evol.">
        <title>Genome expansion and lineage-specific genetic innovations in the forest pathogenic fungi Armillaria.</title>
        <authorList>
            <person name="Sipos G."/>
            <person name="Prasanna A.N."/>
            <person name="Walter M.C."/>
            <person name="O'Connor E."/>
            <person name="Balint B."/>
            <person name="Krizsan K."/>
            <person name="Kiss B."/>
            <person name="Hess J."/>
            <person name="Varga T."/>
            <person name="Slot J."/>
            <person name="Riley R."/>
            <person name="Boka B."/>
            <person name="Rigling D."/>
            <person name="Barry K."/>
            <person name="Lee J."/>
            <person name="Mihaltcheva S."/>
            <person name="LaButti K."/>
            <person name="Lipzen A."/>
            <person name="Waldron R."/>
            <person name="Moloney N.M."/>
            <person name="Sperisen C."/>
            <person name="Kredics L."/>
            <person name="Vagvoelgyi C."/>
            <person name="Patrignani A."/>
            <person name="Fitzpatrick D."/>
            <person name="Nagy I."/>
            <person name="Doyle S."/>
            <person name="Anderson J.B."/>
            <person name="Grigoriev I.V."/>
            <person name="Gueldener U."/>
            <person name="Muensterkoetter M."/>
            <person name="Nagy L.G."/>
        </authorList>
    </citation>
    <scope>NUCLEOTIDE SEQUENCE [LARGE SCALE GENOMIC DNA]</scope>
    <source>
        <strain evidence="2">C18/9</strain>
    </source>
</reference>
<evidence type="ECO:0000313" key="2">
    <source>
        <dbReference type="Proteomes" id="UP000219338"/>
    </source>
</evidence>
<protein>
    <submittedName>
        <fullName evidence="1">Uncharacterized protein</fullName>
    </submittedName>
</protein>
<dbReference type="InterPro" id="IPR032675">
    <property type="entry name" value="LRR_dom_sf"/>
</dbReference>
<dbReference type="Gene3D" id="1.20.1280.50">
    <property type="match status" value="1"/>
</dbReference>
<proteinExistence type="predicted"/>
<dbReference type="Proteomes" id="UP000219338">
    <property type="component" value="Unassembled WGS sequence"/>
</dbReference>
<keyword evidence="2" id="KW-1185">Reference proteome</keyword>